<dbReference type="RefSeq" id="XP_067181629.1">
    <property type="nucleotide sequence ID" value="XM_067325602.1"/>
</dbReference>
<keyword evidence="3" id="KW-1185">Reference proteome</keyword>
<dbReference type="OrthoDB" id="265729at2759"/>
<feature type="compositionally biased region" description="Polar residues" evidence="1">
    <location>
        <begin position="54"/>
        <end position="65"/>
    </location>
</feature>
<gene>
    <name evidence="2" type="ORF">LSCM1_08267</name>
</gene>
<proteinExistence type="predicted"/>
<feature type="region of interest" description="Disordered" evidence="1">
    <location>
        <begin position="276"/>
        <end position="302"/>
    </location>
</feature>
<organism evidence="2 3">
    <name type="scientific">Leishmania martiniquensis</name>
    <dbReference type="NCBI Taxonomy" id="1580590"/>
    <lineage>
        <taxon>Eukaryota</taxon>
        <taxon>Discoba</taxon>
        <taxon>Euglenozoa</taxon>
        <taxon>Kinetoplastea</taxon>
        <taxon>Metakinetoplastina</taxon>
        <taxon>Trypanosomatida</taxon>
        <taxon>Trypanosomatidae</taxon>
        <taxon>Leishmaniinae</taxon>
        <taxon>Leishmania</taxon>
    </lineage>
</organism>
<evidence type="ECO:0000313" key="2">
    <source>
        <dbReference type="EMBL" id="KAG5487952.1"/>
    </source>
</evidence>
<feature type="compositionally biased region" description="Basic and acidic residues" evidence="1">
    <location>
        <begin position="817"/>
        <end position="828"/>
    </location>
</feature>
<feature type="region of interest" description="Disordered" evidence="1">
    <location>
        <begin position="45"/>
        <end position="70"/>
    </location>
</feature>
<protein>
    <submittedName>
        <fullName evidence="2">Uncharacterized protein</fullName>
    </submittedName>
</protein>
<reference evidence="3" key="2">
    <citation type="journal article" date="2021" name="Sci. Data">
        <title>Chromosome-scale genome sequencing, assembly and annotation of six genomes from subfamily Leishmaniinae.</title>
        <authorList>
            <person name="Almutairi H."/>
            <person name="Urbaniak M.D."/>
            <person name="Bates M.D."/>
            <person name="Jariyapan N."/>
            <person name="Kwakye-Nuako G."/>
            <person name="Thomaz Soccol V."/>
            <person name="Al-Salem W.S."/>
            <person name="Dillon R.J."/>
            <person name="Bates P.A."/>
            <person name="Gatherer D."/>
        </authorList>
    </citation>
    <scope>NUCLEOTIDE SEQUENCE [LARGE SCALE GENOMIC DNA]</scope>
</reference>
<feature type="compositionally biased region" description="Low complexity" evidence="1">
    <location>
        <begin position="291"/>
        <end position="300"/>
    </location>
</feature>
<feature type="compositionally biased region" description="Low complexity" evidence="1">
    <location>
        <begin position="868"/>
        <end position="880"/>
    </location>
</feature>
<sequence>MRRLQRHSIAAASARGRWLTSSTHRCLRGLQEDSTEIASRCCRQRRSVREGGKPSSSILRGNTSPPRRRGCTAAEARGMKATRAAITDVDVDVTVTCSSLMSELQRLFPWSVAYRLWRQRQGQASAASAGSGLSSTAAQSDGCVRSKPLTTDAGHDWRRLFLVRYEPHAALLSATPMGPRVSAAGRCGGFAPAAGSRGERRCSECSRRSEAGICGAPLKVATASESACESRAVQLWWEVLRSAFIGCMESSCPASESQGGDSSHAALQEAANMSMAGRPCRGKGARMPAPGTLGSWTTLGTGEGVRANTSAARFEGLSAAPLPPPLFTWTTPPTYELYHLSEYAHHPRSGAASHADSSPAQPTEPADTFLEHRRRRSDIVHRLRRVGRLHAIPGLPQLPPLLLSRKRDVPSAETLDAAVGCVESGRQRSAHGTLTGVDEADEARSIEGDAGSSVEQEDVLSGTVCSLHDYCQFLSGEGHLAGDEAADGAEGAEHQLPPKGQLTTGSPASSGGVADVFLSASDGASSAAGAAAAASSARPPINTEAPATVFRFAPPLSRAASQTGRGISATNASERWGSLADDGGCESNLSGLDGQRQRLCSKGGAATAGIRPRQICEDVGHSFWNRIEPNAFLNEMLRARRRAQEPRSITAATSEFPQVPRQRVHTVTPVSKRQQQAARTRHERAAATTDVGMSPLPSAPCAASSLMASDTPEAGYSATALSASHGVGVLLAHQHEWISFSVLFHAHAVQPPDTSTVSAARLASDRSLSLSHLYCFSQPPCRLSTEELEAWVHAARRRRRECERVHKRCCGRRRRRDDRPEGGTEVSDRSPPGSAPLPLRHRTTAQTHRTVPRPSSGAEPSRCATGTAREPSASRSAFAAPPTPSPRTWLVYVHPDVSLQTLPRLWGCVFGEDAPSSLSGGREREGGACEAAWDAAGRNEADDDDEEEVGRVERGDQVGHEHVTPTYFHVAVARKRRRQAGEVEMLCRYLLLTPPLLSNAADALGADQAQVPVGSRAHSRGRLNTEASAKATAAVTVSVLPTAAPRASAAAPPRLPAPVAGSPHGGEPQLYQLRALGCALAISPLPRSVDLLKRRGWLTKPFVLAEEMRYGRVVKYGLAELTAPRIL</sequence>
<dbReference type="Proteomes" id="UP000673552">
    <property type="component" value="Unassembled WGS sequence"/>
</dbReference>
<comment type="caution">
    <text evidence="2">The sequence shown here is derived from an EMBL/GenBank/DDBJ whole genome shotgun (WGS) entry which is preliminary data.</text>
</comment>
<evidence type="ECO:0000313" key="3">
    <source>
        <dbReference type="Proteomes" id="UP000673552"/>
    </source>
</evidence>
<dbReference type="GeneID" id="92518114"/>
<dbReference type="KEGG" id="lmat:92518114"/>
<dbReference type="AlphaFoldDB" id="A0A836HKL4"/>
<feature type="region of interest" description="Disordered" evidence="1">
    <location>
        <begin position="348"/>
        <end position="373"/>
    </location>
</feature>
<reference evidence="3" key="1">
    <citation type="journal article" date="2021" name="Microbiol. Resour. Announc.">
        <title>LGAAP: Leishmaniinae Genome Assembly and Annotation Pipeline.</title>
        <authorList>
            <person name="Almutairi H."/>
            <person name="Urbaniak M.D."/>
            <person name="Bates M.D."/>
            <person name="Jariyapan N."/>
            <person name="Kwakye-Nuako G."/>
            <person name="Thomaz-Soccol V."/>
            <person name="Al-Salem W.S."/>
            <person name="Dillon R.J."/>
            <person name="Bates P.A."/>
            <person name="Gatherer D."/>
        </authorList>
    </citation>
    <scope>NUCLEOTIDE SEQUENCE [LARGE SCALE GENOMIC DNA]</scope>
</reference>
<feature type="region of interest" description="Disordered" evidence="1">
    <location>
        <begin position="482"/>
        <end position="509"/>
    </location>
</feature>
<dbReference type="EMBL" id="JAFEUZ010000002">
    <property type="protein sequence ID" value="KAG5487952.1"/>
    <property type="molecule type" value="Genomic_DNA"/>
</dbReference>
<feature type="region of interest" description="Disordered" evidence="1">
    <location>
        <begin position="426"/>
        <end position="455"/>
    </location>
</feature>
<accession>A0A836HKL4</accession>
<evidence type="ECO:0000256" key="1">
    <source>
        <dbReference type="SAM" id="MobiDB-lite"/>
    </source>
</evidence>
<name>A0A836HKL4_9TRYP</name>
<feature type="region of interest" description="Disordered" evidence="1">
    <location>
        <begin position="812"/>
        <end position="886"/>
    </location>
</feature>